<feature type="transmembrane region" description="Helical" evidence="8">
    <location>
        <begin position="207"/>
        <end position="229"/>
    </location>
</feature>
<evidence type="ECO:0000256" key="8">
    <source>
        <dbReference type="SAM" id="Phobius"/>
    </source>
</evidence>
<evidence type="ECO:0000256" key="4">
    <source>
        <dbReference type="ARBA" id="ARBA00022679"/>
    </source>
</evidence>
<organism evidence="10 11">
    <name type="scientific">Pseudomonas eucalypticola</name>
    <dbReference type="NCBI Taxonomy" id="2599595"/>
    <lineage>
        <taxon>Bacteria</taxon>
        <taxon>Pseudomonadati</taxon>
        <taxon>Pseudomonadota</taxon>
        <taxon>Gammaproteobacteria</taxon>
        <taxon>Pseudomonadales</taxon>
        <taxon>Pseudomonadaceae</taxon>
        <taxon>Pseudomonas</taxon>
    </lineage>
</organism>
<comment type="subcellular location">
    <subcellularLocation>
        <location evidence="1">Cell membrane</location>
        <topology evidence="1">Multi-pass membrane protein</topology>
    </subcellularLocation>
</comment>
<feature type="transmembrane region" description="Helical" evidence="8">
    <location>
        <begin position="170"/>
        <end position="200"/>
    </location>
</feature>
<feature type="transmembrane region" description="Helical" evidence="8">
    <location>
        <begin position="141"/>
        <end position="158"/>
    </location>
</feature>
<accession>A0A7D5H044</accession>
<feature type="transmembrane region" description="Helical" evidence="8">
    <location>
        <begin position="408"/>
        <end position="427"/>
    </location>
</feature>
<feature type="transmembrane region" description="Helical" evidence="8">
    <location>
        <begin position="379"/>
        <end position="401"/>
    </location>
</feature>
<keyword evidence="5 8" id="KW-0812">Transmembrane</keyword>
<feature type="transmembrane region" description="Helical" evidence="8">
    <location>
        <begin position="117"/>
        <end position="134"/>
    </location>
</feature>
<evidence type="ECO:0000256" key="5">
    <source>
        <dbReference type="ARBA" id="ARBA00022692"/>
    </source>
</evidence>
<dbReference type="GO" id="GO:0016763">
    <property type="term" value="F:pentosyltransferase activity"/>
    <property type="evidence" value="ECO:0007669"/>
    <property type="project" value="TreeGrafter"/>
</dbReference>
<sequence length="541" mass="58311">MLELPAHASRGVARQAWCAGLIALVVFMAGVWGQAPVGFDSRFFLFAQEMLRHGPTFFPTTYGEPYPDYSATSTFFVYLLSLPLGQVNSFSAWLPSAIAAAVTVALLYRLVAPYSRQWALISIALLALSGTFVMETRAVSQDLMLTAVALAVFYLGYACDHFHTPRRLGAIAALLILGFAIRGPIGLVVPTGMLCAYYLVSGQWRRLFAVGFSALVLLGLAIGLLLWLARLSGGDAFVTDVVHMQVTGRIDGSEGASGPLYYFISSLGNYALAYPLALLVLAGAWFAGPARQGPGLQLLKCCAVAGLIVLLGLSVPQAKKARYVLPMLPMAAVIAGYPFHRLGGRVFAWLRGGMQVLWLVLPGLLLVGLLVAHRRFPEWLPQVTAPVVVLAVLQLLALALLAKPGIRAIGLAYCAVLALWSSYMLVFEPTERALYDTRQFSAQVDHAVQQAPGALVLHGMGKDAKAIKFMVNVDRDLRPQFTDSVAQLAALPVGTWVMMDAKDRDALHGTPLGSAVPVVQGRFDKDDYVLLRVVAERTGTP</sequence>
<evidence type="ECO:0000256" key="3">
    <source>
        <dbReference type="ARBA" id="ARBA00022676"/>
    </source>
</evidence>
<keyword evidence="3" id="KW-0328">Glycosyltransferase</keyword>
<evidence type="ECO:0000256" key="7">
    <source>
        <dbReference type="ARBA" id="ARBA00023136"/>
    </source>
</evidence>
<dbReference type="EMBL" id="CP056030">
    <property type="protein sequence ID" value="QKZ04347.1"/>
    <property type="molecule type" value="Genomic_DNA"/>
</dbReference>
<name>A0A7D5H044_9PSED</name>
<reference evidence="10 11" key="1">
    <citation type="submission" date="2020-06" db="EMBL/GenBank/DDBJ databases">
        <title>Pseudomonas eucalypticola sp. nov., an endophyte of Eucalyptus dunnii leaves with biocontrol ability of eucalyptus leaf blight.</title>
        <authorList>
            <person name="Liu Y."/>
            <person name="Song Z."/>
            <person name="Zeng H."/>
            <person name="Lu M."/>
            <person name="Wang X."/>
            <person name="Lian X."/>
            <person name="Zhang Q."/>
        </authorList>
    </citation>
    <scope>NUCLEOTIDE SEQUENCE [LARGE SCALE GENOMIC DNA]</scope>
    <source>
        <strain evidence="10 11">NP-1</strain>
    </source>
</reference>
<feature type="transmembrane region" description="Helical" evidence="8">
    <location>
        <begin position="260"/>
        <end position="286"/>
    </location>
</feature>
<feature type="transmembrane region" description="Helical" evidence="8">
    <location>
        <begin position="12"/>
        <end position="35"/>
    </location>
</feature>
<keyword evidence="7 8" id="KW-0472">Membrane</keyword>
<gene>
    <name evidence="10" type="ORF">HWQ56_11335</name>
</gene>
<keyword evidence="4 10" id="KW-0808">Transferase</keyword>
<feature type="domain" description="Glycosyltransferase RgtA/B/C/D-like" evidence="9">
    <location>
        <begin position="77"/>
        <end position="223"/>
    </location>
</feature>
<feature type="transmembrane region" description="Helical" evidence="8">
    <location>
        <begin position="321"/>
        <end position="340"/>
    </location>
</feature>
<evidence type="ECO:0000313" key="11">
    <source>
        <dbReference type="Proteomes" id="UP000509568"/>
    </source>
</evidence>
<feature type="transmembrane region" description="Helical" evidence="8">
    <location>
        <begin position="92"/>
        <end position="111"/>
    </location>
</feature>
<dbReference type="InterPro" id="IPR050297">
    <property type="entry name" value="LipidA_mod_glycosyltrf_83"/>
</dbReference>
<feature type="transmembrane region" description="Helical" evidence="8">
    <location>
        <begin position="352"/>
        <end position="373"/>
    </location>
</feature>
<dbReference type="KEGG" id="pez:HWQ56_11335"/>
<evidence type="ECO:0000259" key="9">
    <source>
        <dbReference type="Pfam" id="PF13231"/>
    </source>
</evidence>
<dbReference type="InterPro" id="IPR038731">
    <property type="entry name" value="RgtA/B/C-like"/>
</dbReference>
<evidence type="ECO:0000256" key="6">
    <source>
        <dbReference type="ARBA" id="ARBA00022989"/>
    </source>
</evidence>
<protein>
    <submittedName>
        <fullName evidence="10">Glycosyltransferase family 39 protein</fullName>
    </submittedName>
</protein>
<dbReference type="AlphaFoldDB" id="A0A7D5H044"/>
<dbReference type="Proteomes" id="UP000509568">
    <property type="component" value="Chromosome"/>
</dbReference>
<dbReference type="PANTHER" id="PTHR33908:SF11">
    <property type="entry name" value="MEMBRANE PROTEIN"/>
    <property type="match status" value="1"/>
</dbReference>
<evidence type="ECO:0000256" key="2">
    <source>
        <dbReference type="ARBA" id="ARBA00022475"/>
    </source>
</evidence>
<feature type="transmembrane region" description="Helical" evidence="8">
    <location>
        <begin position="298"/>
        <end position="315"/>
    </location>
</feature>
<dbReference type="PANTHER" id="PTHR33908">
    <property type="entry name" value="MANNOSYLTRANSFERASE YKCB-RELATED"/>
    <property type="match status" value="1"/>
</dbReference>
<dbReference type="Pfam" id="PF13231">
    <property type="entry name" value="PMT_2"/>
    <property type="match status" value="1"/>
</dbReference>
<keyword evidence="6 8" id="KW-1133">Transmembrane helix</keyword>
<evidence type="ECO:0000313" key="10">
    <source>
        <dbReference type="EMBL" id="QKZ04347.1"/>
    </source>
</evidence>
<dbReference type="GO" id="GO:0005886">
    <property type="term" value="C:plasma membrane"/>
    <property type="evidence" value="ECO:0007669"/>
    <property type="project" value="UniProtKB-SubCell"/>
</dbReference>
<keyword evidence="2" id="KW-1003">Cell membrane</keyword>
<dbReference type="GO" id="GO:0009103">
    <property type="term" value="P:lipopolysaccharide biosynthetic process"/>
    <property type="evidence" value="ECO:0007669"/>
    <property type="project" value="UniProtKB-ARBA"/>
</dbReference>
<dbReference type="RefSeq" id="WP_176570532.1">
    <property type="nucleotide sequence ID" value="NZ_CP056030.1"/>
</dbReference>
<proteinExistence type="predicted"/>
<evidence type="ECO:0000256" key="1">
    <source>
        <dbReference type="ARBA" id="ARBA00004651"/>
    </source>
</evidence>
<keyword evidence="11" id="KW-1185">Reference proteome</keyword>